<accession>M5R8Y6</accession>
<dbReference type="Proteomes" id="UP000011991">
    <property type="component" value="Unassembled WGS sequence"/>
</dbReference>
<dbReference type="EMBL" id="ANOG01001036">
    <property type="protein sequence ID" value="EMI15825.1"/>
    <property type="molecule type" value="Genomic_DNA"/>
</dbReference>
<gene>
    <name evidence="1" type="ORF">RMSM_07243</name>
</gene>
<reference evidence="1 2" key="1">
    <citation type="journal article" date="2013" name="Mar. Genomics">
        <title>Expression of sulfatases in Rhodopirellula baltica and the diversity of sulfatases in the genus Rhodopirellula.</title>
        <authorList>
            <person name="Wegner C.E."/>
            <person name="Richter-Heitmann T."/>
            <person name="Klindworth A."/>
            <person name="Klockow C."/>
            <person name="Richter M."/>
            <person name="Achstetter T."/>
            <person name="Glockner F.O."/>
            <person name="Harder J."/>
        </authorList>
    </citation>
    <scope>NUCLEOTIDE SEQUENCE [LARGE SCALE GENOMIC DNA]</scope>
    <source>
        <strain evidence="1 2">SM1</strain>
    </source>
</reference>
<sequence>MGNDGGLHGKLVGAATFKKRRRRYDEHALRGGGVKGKFVWARKFRLGNPQYRRLGMSQ</sequence>
<organism evidence="1 2">
    <name type="scientific">Rhodopirellula maiorica SM1</name>
    <dbReference type="NCBI Taxonomy" id="1265738"/>
    <lineage>
        <taxon>Bacteria</taxon>
        <taxon>Pseudomonadati</taxon>
        <taxon>Planctomycetota</taxon>
        <taxon>Planctomycetia</taxon>
        <taxon>Pirellulales</taxon>
        <taxon>Pirellulaceae</taxon>
        <taxon>Novipirellula</taxon>
    </lineage>
</organism>
<comment type="caution">
    <text evidence="1">The sequence shown here is derived from an EMBL/GenBank/DDBJ whole genome shotgun (WGS) entry which is preliminary data.</text>
</comment>
<dbReference type="AlphaFoldDB" id="M5R8Y6"/>
<keyword evidence="2" id="KW-1185">Reference proteome</keyword>
<protein>
    <submittedName>
        <fullName evidence="1">Uncharacterized protein</fullName>
    </submittedName>
</protein>
<evidence type="ECO:0000313" key="2">
    <source>
        <dbReference type="Proteomes" id="UP000011991"/>
    </source>
</evidence>
<name>M5R8Y6_9BACT</name>
<dbReference type="PATRIC" id="fig|1265738.3.peg.7220"/>
<evidence type="ECO:0000313" key="1">
    <source>
        <dbReference type="EMBL" id="EMI15825.1"/>
    </source>
</evidence>
<proteinExistence type="predicted"/>